<proteinExistence type="predicted"/>
<dbReference type="PROSITE" id="PS51352">
    <property type="entry name" value="THIOREDOXIN_2"/>
    <property type="match status" value="1"/>
</dbReference>
<dbReference type="InterPro" id="IPR013766">
    <property type="entry name" value="Thioredoxin_domain"/>
</dbReference>
<feature type="compositionally biased region" description="Polar residues" evidence="1">
    <location>
        <begin position="55"/>
        <end position="73"/>
    </location>
</feature>
<evidence type="ECO:0000313" key="4">
    <source>
        <dbReference type="Proteomes" id="UP000258309"/>
    </source>
</evidence>
<evidence type="ECO:0000313" key="3">
    <source>
        <dbReference type="EMBL" id="RFU29534.1"/>
    </source>
</evidence>
<feature type="compositionally biased region" description="Polar residues" evidence="1">
    <location>
        <begin position="188"/>
        <end position="213"/>
    </location>
</feature>
<name>A0A3E2H833_SCYLI</name>
<feature type="region of interest" description="Disordered" evidence="1">
    <location>
        <begin position="17"/>
        <end position="299"/>
    </location>
</feature>
<evidence type="ECO:0000256" key="1">
    <source>
        <dbReference type="SAM" id="MobiDB-lite"/>
    </source>
</evidence>
<dbReference type="Pfam" id="PF01841">
    <property type="entry name" value="Transglut_core"/>
    <property type="match status" value="1"/>
</dbReference>
<dbReference type="InterPro" id="IPR036249">
    <property type="entry name" value="Thioredoxin-like_sf"/>
</dbReference>
<protein>
    <recommendedName>
        <fullName evidence="2">Thioredoxin domain-containing protein</fullName>
    </recommendedName>
</protein>
<dbReference type="OMA" id="HGKGFGH"/>
<gene>
    <name evidence="3" type="ORF">B7463_g6800</name>
</gene>
<dbReference type="SMART" id="SM00460">
    <property type="entry name" value="TGc"/>
    <property type="match status" value="1"/>
</dbReference>
<feature type="compositionally biased region" description="Pro residues" evidence="1">
    <location>
        <begin position="90"/>
        <end position="106"/>
    </location>
</feature>
<dbReference type="InterPro" id="IPR038765">
    <property type="entry name" value="Papain-like_cys_pep_sf"/>
</dbReference>
<dbReference type="STRING" id="5539.A0A3E2H833"/>
<feature type="region of interest" description="Disordered" evidence="1">
    <location>
        <begin position="444"/>
        <end position="471"/>
    </location>
</feature>
<dbReference type="Gene3D" id="3.40.30.10">
    <property type="entry name" value="Glutaredoxin"/>
    <property type="match status" value="1"/>
</dbReference>
<dbReference type="SUPFAM" id="SSF54001">
    <property type="entry name" value="Cysteine proteinases"/>
    <property type="match status" value="1"/>
</dbReference>
<feature type="compositionally biased region" description="Pro residues" evidence="1">
    <location>
        <begin position="227"/>
        <end position="246"/>
    </location>
</feature>
<dbReference type="AlphaFoldDB" id="A0A3E2H833"/>
<feature type="non-terminal residue" evidence="3">
    <location>
        <position position="839"/>
    </location>
</feature>
<evidence type="ECO:0000259" key="2">
    <source>
        <dbReference type="PROSITE" id="PS51352"/>
    </source>
</evidence>
<organism evidence="3 4">
    <name type="scientific">Scytalidium lignicola</name>
    <name type="common">Hyphomycete</name>
    <dbReference type="NCBI Taxonomy" id="5539"/>
    <lineage>
        <taxon>Eukaryota</taxon>
        <taxon>Fungi</taxon>
        <taxon>Dikarya</taxon>
        <taxon>Ascomycota</taxon>
        <taxon>Pezizomycotina</taxon>
        <taxon>Leotiomycetes</taxon>
        <taxon>Leotiomycetes incertae sedis</taxon>
        <taxon>Scytalidium</taxon>
    </lineage>
</organism>
<dbReference type="InterPro" id="IPR052557">
    <property type="entry name" value="CAP/Cytokinesis_protein"/>
</dbReference>
<dbReference type="PANTHER" id="PTHR46333:SF5">
    <property type="entry name" value="TRANSGLUTAMINASE-LIKE DOMAIN-CONTAINING PROTEIN"/>
    <property type="match status" value="1"/>
</dbReference>
<feature type="domain" description="Thioredoxin" evidence="2">
    <location>
        <begin position="317"/>
        <end position="442"/>
    </location>
</feature>
<dbReference type="Proteomes" id="UP000258309">
    <property type="component" value="Unassembled WGS sequence"/>
</dbReference>
<dbReference type="OrthoDB" id="6129702at2759"/>
<comment type="caution">
    <text evidence="3">The sequence shown here is derived from an EMBL/GenBank/DDBJ whole genome shotgun (WGS) entry which is preliminary data.</text>
</comment>
<feature type="compositionally biased region" description="Low complexity" evidence="1">
    <location>
        <begin position="122"/>
        <end position="159"/>
    </location>
</feature>
<feature type="non-terminal residue" evidence="3">
    <location>
        <position position="1"/>
    </location>
</feature>
<accession>A0A3E2H833</accession>
<sequence length="839" mass="91117">MADVEEPQFTSLAQRIAALNKQQAEHRPTPIMPPPSNRPAIESRSRTINIPPVHSVSSPTVKLNGNTMSNTVKHNGILPPPPVDRDQHRPPPPRSPSAKSQPPPLPVRKSTQPSPALPPRRPSAQLNRKASNSSIQSYSSTISGMSLGHTSSSNTSVSSKDGPRNLPPAFDQAKLPPLPPTRRDLEQKSSPAAVSTTTTKTAPLASAKSTQNVLKPPIIDHGRDVKPTPPKLPSRPSLPPRAPPRQPSRNNLVAEENRASQQTLPSPRKLPPANPTPARSILAMGFGGGTAKPKPNAQGPVPASVPIHVPAAVNVPVPVPVAVPAAVPHPHEGNVVELTSSNFDSIVMSGKPALVDFYAPFCSHCKELAPIYEELADNFAYAKDQVIIAKLDSYGHKDLGARFNVTMWPTLFFFDGQSDTPEEYRNYRKLEYLTQFIEEKTGLQSRPGAGASSVPNGAVPPPIPISSKPSLPQINAVKSRPVPAPRQPGCLLCRDYSGPDSVGAQYPRQSLPRGDVTGYLADVLCGPFRSDTDKARAIFTWLHHNIAYDTEAFFSGNVRHVEPRDTVATGLAVCGGYAGLFLEIAHKAGLESVMVTGHGKGYGFSALKPGQSPPPRNPAGHAWNAVRIDNGEWKLIDCCWGAGHLSNQVYNKKFNPAMFTMPNDDFGLKHFPQDDAYFFRSDGSIPTWEDYIRGPTGTEPAQLFSCIPDHGLSETSFLPGAKHLPVTADPEATIRFQFTKVCEHWDHVRNGKGKPYCFILKINGVDGRKEDFVPFEKNDFYWWCDVRARDLGCRGQTVSLFAVNSVNGKDARGLDKKGYLEKKGRAGMGFEGIAAWEVD</sequence>
<dbReference type="PANTHER" id="PTHR46333">
    <property type="entry name" value="CYTOKINESIS PROTEIN 3"/>
    <property type="match status" value="1"/>
</dbReference>
<reference evidence="3 4" key="1">
    <citation type="submission" date="2018-05" db="EMBL/GenBank/DDBJ databases">
        <title>Draft genome sequence of Scytalidium lignicola DSM 105466, a ubiquitous saprotrophic fungus.</title>
        <authorList>
            <person name="Buettner E."/>
            <person name="Gebauer A.M."/>
            <person name="Hofrichter M."/>
            <person name="Liers C."/>
            <person name="Kellner H."/>
        </authorList>
    </citation>
    <scope>NUCLEOTIDE SEQUENCE [LARGE SCALE GENOMIC DNA]</scope>
    <source>
        <strain evidence="3 4">DSM 105466</strain>
    </source>
</reference>
<dbReference type="GO" id="GO:0005737">
    <property type="term" value="C:cytoplasm"/>
    <property type="evidence" value="ECO:0007669"/>
    <property type="project" value="TreeGrafter"/>
</dbReference>
<dbReference type="Pfam" id="PF00085">
    <property type="entry name" value="Thioredoxin"/>
    <property type="match status" value="1"/>
</dbReference>
<dbReference type="Gene3D" id="3.10.620.30">
    <property type="match status" value="1"/>
</dbReference>
<dbReference type="InterPro" id="IPR002931">
    <property type="entry name" value="Transglutaminase-like"/>
</dbReference>
<dbReference type="SUPFAM" id="SSF52833">
    <property type="entry name" value="Thioredoxin-like"/>
    <property type="match status" value="1"/>
</dbReference>
<keyword evidence="4" id="KW-1185">Reference proteome</keyword>
<dbReference type="EMBL" id="NCSJ02000125">
    <property type="protein sequence ID" value="RFU29534.1"/>
    <property type="molecule type" value="Genomic_DNA"/>
</dbReference>